<dbReference type="Gene3D" id="3.30.565.10">
    <property type="entry name" value="Histidine kinase-like ATPase, C-terminal domain"/>
    <property type="match status" value="1"/>
</dbReference>
<dbReference type="InterPro" id="IPR004358">
    <property type="entry name" value="Sig_transdc_His_kin-like_C"/>
</dbReference>
<keyword evidence="8" id="KW-0418">Kinase</keyword>
<dbReference type="SMART" id="SM00388">
    <property type="entry name" value="HisKA"/>
    <property type="match status" value="1"/>
</dbReference>
<dbReference type="Pfam" id="PF02518">
    <property type="entry name" value="HATPase_c"/>
    <property type="match status" value="1"/>
</dbReference>
<dbReference type="Pfam" id="PF00512">
    <property type="entry name" value="HisKA"/>
    <property type="match status" value="1"/>
</dbReference>
<dbReference type="InterPro" id="IPR003661">
    <property type="entry name" value="HisK_dim/P_dom"/>
</dbReference>
<keyword evidence="5" id="KW-0597">Phosphoprotein</keyword>
<dbReference type="InterPro" id="IPR029016">
    <property type="entry name" value="GAF-like_dom_sf"/>
</dbReference>
<dbReference type="EC" id="2.7.13.3" evidence="3"/>
<dbReference type="SMART" id="SM00387">
    <property type="entry name" value="HATPase_c"/>
    <property type="match status" value="1"/>
</dbReference>
<gene>
    <name evidence="14" type="ORF">COX90_02150</name>
</gene>
<dbReference type="PANTHER" id="PTHR43711">
    <property type="entry name" value="TWO-COMPONENT HISTIDINE KINASE"/>
    <property type="match status" value="1"/>
</dbReference>
<dbReference type="InterPro" id="IPR005467">
    <property type="entry name" value="His_kinase_dom"/>
</dbReference>
<evidence type="ECO:0000313" key="15">
    <source>
        <dbReference type="Proteomes" id="UP000230760"/>
    </source>
</evidence>
<comment type="caution">
    <text evidence="14">The sequence shown here is derived from an EMBL/GenBank/DDBJ whole genome shotgun (WGS) entry which is preliminary data.</text>
</comment>
<dbReference type="InterPro" id="IPR003594">
    <property type="entry name" value="HATPase_dom"/>
</dbReference>
<dbReference type="Proteomes" id="UP000230760">
    <property type="component" value="Unassembled WGS sequence"/>
</dbReference>
<dbReference type="GO" id="GO:0005524">
    <property type="term" value="F:ATP binding"/>
    <property type="evidence" value="ECO:0007669"/>
    <property type="project" value="UniProtKB-KW"/>
</dbReference>
<keyword evidence="7" id="KW-0547">Nucleotide-binding</keyword>
<proteinExistence type="predicted"/>
<dbReference type="EMBL" id="PFPB01000038">
    <property type="protein sequence ID" value="PIZ88904.1"/>
    <property type="molecule type" value="Genomic_DNA"/>
</dbReference>
<dbReference type="InterPro" id="IPR036097">
    <property type="entry name" value="HisK_dim/P_sf"/>
</dbReference>
<dbReference type="PROSITE" id="PS50109">
    <property type="entry name" value="HIS_KIN"/>
    <property type="match status" value="1"/>
</dbReference>
<evidence type="ECO:0000313" key="14">
    <source>
        <dbReference type="EMBL" id="PIZ88904.1"/>
    </source>
</evidence>
<evidence type="ECO:0000256" key="9">
    <source>
        <dbReference type="ARBA" id="ARBA00022840"/>
    </source>
</evidence>
<evidence type="ECO:0000256" key="1">
    <source>
        <dbReference type="ARBA" id="ARBA00000085"/>
    </source>
</evidence>
<evidence type="ECO:0000256" key="6">
    <source>
        <dbReference type="ARBA" id="ARBA00022679"/>
    </source>
</evidence>
<evidence type="ECO:0000256" key="7">
    <source>
        <dbReference type="ARBA" id="ARBA00022741"/>
    </source>
</evidence>
<evidence type="ECO:0000256" key="11">
    <source>
        <dbReference type="ARBA" id="ARBA00023136"/>
    </source>
</evidence>
<keyword evidence="6" id="KW-0808">Transferase</keyword>
<keyword evidence="12" id="KW-0175">Coiled coil</keyword>
<dbReference type="Gene3D" id="1.10.287.130">
    <property type="match status" value="1"/>
</dbReference>
<dbReference type="InterPro" id="IPR050736">
    <property type="entry name" value="Sensor_HK_Regulatory"/>
</dbReference>
<reference evidence="15" key="1">
    <citation type="submission" date="2017-09" db="EMBL/GenBank/DDBJ databases">
        <title>Depth-based differentiation of microbial function through sediment-hosted aquifers and enrichment of novel symbionts in the deep terrestrial subsurface.</title>
        <authorList>
            <person name="Probst A.J."/>
            <person name="Ladd B."/>
            <person name="Jarett J.K."/>
            <person name="Geller-Mcgrath D.E."/>
            <person name="Sieber C.M.K."/>
            <person name="Emerson J.B."/>
            <person name="Anantharaman K."/>
            <person name="Thomas B.C."/>
            <person name="Malmstrom R."/>
            <person name="Stieglmeier M."/>
            <person name="Klingl A."/>
            <person name="Woyke T."/>
            <person name="Ryan C.M."/>
            <person name="Banfield J.F."/>
        </authorList>
    </citation>
    <scope>NUCLEOTIDE SEQUENCE [LARGE SCALE GENOMIC DNA]</scope>
</reference>
<evidence type="ECO:0000256" key="4">
    <source>
        <dbReference type="ARBA" id="ARBA00022475"/>
    </source>
</evidence>
<feature type="domain" description="Histidine kinase" evidence="13">
    <location>
        <begin position="89"/>
        <end position="309"/>
    </location>
</feature>
<dbReference type="CDD" id="cd00075">
    <property type="entry name" value="HATPase"/>
    <property type="match status" value="1"/>
</dbReference>
<sequence>PLFIEGKITGMIVLGNKLSGDPYSKQDIELLVNLSSQASISLQNAKLYSQVDDLSYHLQEKVDEQMKELKEAYEELRQLDNAKSEFISMASHQLRTPLTAIKGYVSMVLEGTYGELPRRMHKPLKNVLISNDRLVKIVNDLLNISKIELGKMELEKELTQVEELVKSCYEEMKIAAEKKNLKISLKTSKDFLPKIEVDQLKLRQVISNLIDNAIRYTSQGSVEIEVRKTDSHIHILVKDTGEGLNEKEKKEIFGGFIRGTAGVNFFVEGAGLGLYVAKKFLSLHNGKIWAESEGKGKGSTFYVELPITNS</sequence>
<feature type="non-terminal residue" evidence="14">
    <location>
        <position position="1"/>
    </location>
</feature>
<evidence type="ECO:0000256" key="5">
    <source>
        <dbReference type="ARBA" id="ARBA00022553"/>
    </source>
</evidence>
<dbReference type="PRINTS" id="PR00344">
    <property type="entry name" value="BCTRLSENSOR"/>
</dbReference>
<dbReference type="GO" id="GO:0005886">
    <property type="term" value="C:plasma membrane"/>
    <property type="evidence" value="ECO:0007669"/>
    <property type="project" value="UniProtKB-SubCell"/>
</dbReference>
<dbReference type="FunFam" id="3.30.565.10:FF:000023">
    <property type="entry name" value="PAS domain-containing sensor histidine kinase"/>
    <property type="match status" value="1"/>
</dbReference>
<evidence type="ECO:0000256" key="8">
    <source>
        <dbReference type="ARBA" id="ARBA00022777"/>
    </source>
</evidence>
<accession>A0A2M7UY58</accession>
<name>A0A2M7UY58_9BACT</name>
<dbReference type="CDD" id="cd00082">
    <property type="entry name" value="HisKA"/>
    <property type="match status" value="1"/>
</dbReference>
<dbReference type="SUPFAM" id="SSF47384">
    <property type="entry name" value="Homodimeric domain of signal transducing histidine kinase"/>
    <property type="match status" value="1"/>
</dbReference>
<dbReference type="InterPro" id="IPR036890">
    <property type="entry name" value="HATPase_C_sf"/>
</dbReference>
<dbReference type="GO" id="GO:0000155">
    <property type="term" value="F:phosphorelay sensor kinase activity"/>
    <property type="evidence" value="ECO:0007669"/>
    <property type="project" value="InterPro"/>
</dbReference>
<keyword evidence="4" id="KW-1003">Cell membrane</keyword>
<dbReference type="Gene3D" id="3.30.450.40">
    <property type="match status" value="1"/>
</dbReference>
<comment type="catalytic activity">
    <reaction evidence="1">
        <text>ATP + protein L-histidine = ADP + protein N-phospho-L-histidine.</text>
        <dbReference type="EC" id="2.7.13.3"/>
    </reaction>
</comment>
<keyword evidence="10" id="KW-0902">Two-component regulatory system</keyword>
<evidence type="ECO:0000259" key="13">
    <source>
        <dbReference type="PROSITE" id="PS50109"/>
    </source>
</evidence>
<evidence type="ECO:0000256" key="3">
    <source>
        <dbReference type="ARBA" id="ARBA00012438"/>
    </source>
</evidence>
<dbReference type="SUPFAM" id="SSF55874">
    <property type="entry name" value="ATPase domain of HSP90 chaperone/DNA topoisomerase II/histidine kinase"/>
    <property type="match status" value="1"/>
</dbReference>
<dbReference type="SUPFAM" id="SSF55781">
    <property type="entry name" value="GAF domain-like"/>
    <property type="match status" value="1"/>
</dbReference>
<evidence type="ECO:0000256" key="2">
    <source>
        <dbReference type="ARBA" id="ARBA00004236"/>
    </source>
</evidence>
<evidence type="ECO:0000256" key="10">
    <source>
        <dbReference type="ARBA" id="ARBA00023012"/>
    </source>
</evidence>
<dbReference type="PANTHER" id="PTHR43711:SF31">
    <property type="entry name" value="HISTIDINE KINASE"/>
    <property type="match status" value="1"/>
</dbReference>
<protein>
    <recommendedName>
        <fullName evidence="3">histidine kinase</fullName>
        <ecNumber evidence="3">2.7.13.3</ecNumber>
    </recommendedName>
</protein>
<dbReference type="AlphaFoldDB" id="A0A2M7UY58"/>
<feature type="coiled-coil region" evidence="12">
    <location>
        <begin position="144"/>
        <end position="171"/>
    </location>
</feature>
<keyword evidence="11" id="KW-0472">Membrane</keyword>
<comment type="subcellular location">
    <subcellularLocation>
        <location evidence="2">Cell membrane</location>
    </subcellularLocation>
</comment>
<keyword evidence="9" id="KW-0067">ATP-binding</keyword>
<evidence type="ECO:0000256" key="12">
    <source>
        <dbReference type="SAM" id="Coils"/>
    </source>
</evidence>
<organism evidence="14 15">
    <name type="scientific">Candidatus Nealsonbacteria bacterium CG_4_10_14_0_2_um_filter_38_17</name>
    <dbReference type="NCBI Taxonomy" id="1974680"/>
    <lineage>
        <taxon>Bacteria</taxon>
        <taxon>Candidatus Nealsoniibacteriota</taxon>
    </lineage>
</organism>